<reference evidence="10 11" key="1">
    <citation type="submission" date="2024-09" db="EMBL/GenBank/DDBJ databases">
        <authorList>
            <person name="Sun Q."/>
            <person name="Mori K."/>
        </authorList>
    </citation>
    <scope>NUCLEOTIDE SEQUENCE [LARGE SCALE GENOMIC DNA]</scope>
    <source>
        <strain evidence="10 11">CCM 4839</strain>
    </source>
</reference>
<protein>
    <submittedName>
        <fullName evidence="10">Ger(X)C family spore germination protein</fullName>
    </submittedName>
</protein>
<dbReference type="InterPro" id="IPR038501">
    <property type="entry name" value="Spore_GerAC_C_sf"/>
</dbReference>
<proteinExistence type="inferred from homology"/>
<keyword evidence="3" id="KW-0309">Germination</keyword>
<feature type="domain" description="Spore germination protein N-terminal" evidence="9">
    <location>
        <begin position="25"/>
        <end position="199"/>
    </location>
</feature>
<organism evidence="10 11">
    <name type="scientific">Paenibacillus mendelii</name>
    <dbReference type="NCBI Taxonomy" id="206163"/>
    <lineage>
        <taxon>Bacteria</taxon>
        <taxon>Bacillati</taxon>
        <taxon>Bacillota</taxon>
        <taxon>Bacilli</taxon>
        <taxon>Bacillales</taxon>
        <taxon>Paenibacillaceae</taxon>
        <taxon>Paenibacillus</taxon>
    </lineage>
</organism>
<evidence type="ECO:0000256" key="5">
    <source>
        <dbReference type="ARBA" id="ARBA00023136"/>
    </source>
</evidence>
<evidence type="ECO:0000313" key="10">
    <source>
        <dbReference type="EMBL" id="MFC0395113.1"/>
    </source>
</evidence>
<keyword evidence="5" id="KW-0472">Membrane</keyword>
<keyword evidence="11" id="KW-1185">Reference proteome</keyword>
<dbReference type="Gene3D" id="3.30.300.210">
    <property type="entry name" value="Nutrient germinant receptor protein C, domain 3"/>
    <property type="match status" value="1"/>
</dbReference>
<keyword evidence="6" id="KW-0564">Palmitate</keyword>
<evidence type="ECO:0000256" key="7">
    <source>
        <dbReference type="ARBA" id="ARBA00023288"/>
    </source>
</evidence>
<sequence>MLIQRIVRIVAAVLLLLVQCGCWNQIELNDISIVSATGVDVEDNGKWRMSYQLIIPQAISATTGVSTGGAPVYVFSTESDSIREAVNKTSQELSRKLYFPHNQMVVISEKAARQGIGPLLDVYLRTPDSRETVTVFLTRGKARSILEQLMPLEKIPGQAVQRMIENDQKNGSSFPQMSIHRILLDLLGPTHTAGIPSLTLSGEGELADSVDIMKETHSNKKIRLHQLGLIQGDKLIGWLNEQQSRGVMWLSGRIKQTTVAFACVNGETTRSSSIRIEEAKTTVKPERTKDGFVMQIRTKVKGVLTEYRCIDDLSKPQSIRRMESQIAGEINRMMSAGWVAVKKQHADIVGFGTIIHEKYPQTWNKIRSGWNDKLEDVQIRLETKVSVSRTGMSNNSFKAAQEKTGGQR</sequence>
<dbReference type="InterPro" id="IPR057336">
    <property type="entry name" value="GerAC_N"/>
</dbReference>
<dbReference type="Pfam" id="PF05504">
    <property type="entry name" value="Spore_GerAC"/>
    <property type="match status" value="1"/>
</dbReference>
<evidence type="ECO:0000256" key="3">
    <source>
        <dbReference type="ARBA" id="ARBA00022544"/>
    </source>
</evidence>
<dbReference type="PANTHER" id="PTHR35789">
    <property type="entry name" value="SPORE GERMINATION PROTEIN B3"/>
    <property type="match status" value="1"/>
</dbReference>
<comment type="subcellular location">
    <subcellularLocation>
        <location evidence="1">Membrane</location>
        <topology evidence="1">Lipid-anchor</topology>
    </subcellularLocation>
</comment>
<evidence type="ECO:0000256" key="4">
    <source>
        <dbReference type="ARBA" id="ARBA00022729"/>
    </source>
</evidence>
<gene>
    <name evidence="10" type="ORF">ACFFJ8_27575</name>
</gene>
<comment type="similarity">
    <text evidence="2">Belongs to the GerABKC lipoprotein family.</text>
</comment>
<dbReference type="EMBL" id="JBHLVF010000041">
    <property type="protein sequence ID" value="MFC0395113.1"/>
    <property type="molecule type" value="Genomic_DNA"/>
</dbReference>
<dbReference type="InterPro" id="IPR046953">
    <property type="entry name" value="Spore_GerAC-like_C"/>
</dbReference>
<evidence type="ECO:0000256" key="1">
    <source>
        <dbReference type="ARBA" id="ARBA00004635"/>
    </source>
</evidence>
<evidence type="ECO:0000259" key="8">
    <source>
        <dbReference type="Pfam" id="PF05504"/>
    </source>
</evidence>
<dbReference type="Gene3D" id="6.20.190.10">
    <property type="entry name" value="Nutrient germinant receptor protein C, domain 1"/>
    <property type="match status" value="1"/>
</dbReference>
<evidence type="ECO:0000256" key="2">
    <source>
        <dbReference type="ARBA" id="ARBA00007886"/>
    </source>
</evidence>
<evidence type="ECO:0000259" key="9">
    <source>
        <dbReference type="Pfam" id="PF25198"/>
    </source>
</evidence>
<dbReference type="NCBIfam" id="TIGR02887">
    <property type="entry name" value="spore_ger_x_C"/>
    <property type="match status" value="1"/>
</dbReference>
<evidence type="ECO:0000256" key="6">
    <source>
        <dbReference type="ARBA" id="ARBA00023139"/>
    </source>
</evidence>
<dbReference type="InterPro" id="IPR008844">
    <property type="entry name" value="Spore_GerAC-like"/>
</dbReference>
<accession>A0ABV6JKP8</accession>
<feature type="domain" description="Spore germination GerAC-like C-terminal" evidence="8">
    <location>
        <begin position="227"/>
        <end position="391"/>
    </location>
</feature>
<keyword evidence="7" id="KW-0449">Lipoprotein</keyword>
<name>A0ABV6JKP8_9BACL</name>
<dbReference type="PANTHER" id="PTHR35789:SF1">
    <property type="entry name" value="SPORE GERMINATION PROTEIN B3"/>
    <property type="match status" value="1"/>
</dbReference>
<comment type="caution">
    <text evidence="10">The sequence shown here is derived from an EMBL/GenBank/DDBJ whole genome shotgun (WGS) entry which is preliminary data.</text>
</comment>
<evidence type="ECO:0000313" key="11">
    <source>
        <dbReference type="Proteomes" id="UP001589818"/>
    </source>
</evidence>
<dbReference type="RefSeq" id="WP_204816247.1">
    <property type="nucleotide sequence ID" value="NZ_JANHOF010000001.1"/>
</dbReference>
<dbReference type="Pfam" id="PF25198">
    <property type="entry name" value="Spore_GerAC_N"/>
    <property type="match status" value="1"/>
</dbReference>
<dbReference type="Proteomes" id="UP001589818">
    <property type="component" value="Unassembled WGS sequence"/>
</dbReference>
<keyword evidence="4" id="KW-0732">Signal</keyword>